<reference evidence="2" key="1">
    <citation type="submission" date="2016-10" db="EMBL/GenBank/DDBJ databases">
        <authorList>
            <person name="Varghese N."/>
            <person name="Submissions S."/>
        </authorList>
    </citation>
    <scope>NUCLEOTIDE SEQUENCE [LARGE SCALE GENOMIC DNA]</scope>
    <source>
        <strain evidence="2">DSM 19110</strain>
    </source>
</reference>
<accession>A0A1G9PRF6</accession>
<dbReference type="Proteomes" id="UP000183200">
    <property type="component" value="Unassembled WGS sequence"/>
</dbReference>
<keyword evidence="2" id="KW-1185">Reference proteome</keyword>
<evidence type="ECO:0000313" key="1">
    <source>
        <dbReference type="EMBL" id="SDM01233.1"/>
    </source>
</evidence>
<proteinExistence type="predicted"/>
<sequence>MPKQHIFVRFMKKVENYIAIKIYFTLYLDYETVKN</sequence>
<gene>
    <name evidence="1" type="ORF">SAMN05421820_102733</name>
</gene>
<dbReference type="EMBL" id="FNGY01000002">
    <property type="protein sequence ID" value="SDM01233.1"/>
    <property type="molecule type" value="Genomic_DNA"/>
</dbReference>
<name>A0A1G9PRF6_9SPHI</name>
<protein>
    <submittedName>
        <fullName evidence="1">Uncharacterized protein</fullName>
    </submittedName>
</protein>
<evidence type="ECO:0000313" key="2">
    <source>
        <dbReference type="Proteomes" id="UP000183200"/>
    </source>
</evidence>
<dbReference type="AlphaFoldDB" id="A0A1G9PRF6"/>
<organism evidence="1 2">
    <name type="scientific">Pedobacter steynii</name>
    <dbReference type="NCBI Taxonomy" id="430522"/>
    <lineage>
        <taxon>Bacteria</taxon>
        <taxon>Pseudomonadati</taxon>
        <taxon>Bacteroidota</taxon>
        <taxon>Sphingobacteriia</taxon>
        <taxon>Sphingobacteriales</taxon>
        <taxon>Sphingobacteriaceae</taxon>
        <taxon>Pedobacter</taxon>
    </lineage>
</organism>